<dbReference type="EMBL" id="JBHSOC010000011">
    <property type="protein sequence ID" value="MFC5641351.1"/>
    <property type="molecule type" value="Genomic_DNA"/>
</dbReference>
<organism evidence="3 4">
    <name type="scientific">Kitasatospora cinereorecta</name>
    <dbReference type="NCBI Taxonomy" id="285560"/>
    <lineage>
        <taxon>Bacteria</taxon>
        <taxon>Bacillati</taxon>
        <taxon>Actinomycetota</taxon>
        <taxon>Actinomycetes</taxon>
        <taxon>Kitasatosporales</taxon>
        <taxon>Streptomycetaceae</taxon>
        <taxon>Kitasatospora</taxon>
    </lineage>
</organism>
<evidence type="ECO:0000259" key="2">
    <source>
        <dbReference type="Pfam" id="PF23843"/>
    </source>
</evidence>
<evidence type="ECO:0000256" key="1">
    <source>
        <dbReference type="SAM" id="MobiDB-lite"/>
    </source>
</evidence>
<name>A0ABW0V9W2_9ACTN</name>
<feature type="region of interest" description="Disordered" evidence="1">
    <location>
        <begin position="57"/>
        <end position="83"/>
    </location>
</feature>
<reference evidence="4" key="1">
    <citation type="journal article" date="2019" name="Int. J. Syst. Evol. Microbiol.">
        <title>The Global Catalogue of Microorganisms (GCM) 10K type strain sequencing project: providing services to taxonomists for standard genome sequencing and annotation.</title>
        <authorList>
            <consortium name="The Broad Institute Genomics Platform"/>
            <consortium name="The Broad Institute Genome Sequencing Center for Infectious Disease"/>
            <person name="Wu L."/>
            <person name="Ma J."/>
        </authorList>
    </citation>
    <scope>NUCLEOTIDE SEQUENCE [LARGE SCALE GENOMIC DNA]</scope>
    <source>
        <strain evidence="4">CGMCC 4.1622</strain>
    </source>
</reference>
<feature type="domain" description="DUF7210" evidence="2">
    <location>
        <begin position="8"/>
        <end position="44"/>
    </location>
</feature>
<proteinExistence type="predicted"/>
<comment type="caution">
    <text evidence="3">The sequence shown here is derived from an EMBL/GenBank/DDBJ whole genome shotgun (WGS) entry which is preliminary data.</text>
</comment>
<dbReference type="InterPro" id="IPR055634">
    <property type="entry name" value="DUF7210"/>
</dbReference>
<dbReference type="Pfam" id="PF23843">
    <property type="entry name" value="DUF7210"/>
    <property type="match status" value="1"/>
</dbReference>
<sequence>MADTDRIRIVLAHHLTREDEPLAPGDEIDVPRHEARQLISAGYVAGVDPSDAQAVAKALAPEPARKQLAPKPSADKAEGKASA</sequence>
<evidence type="ECO:0000313" key="4">
    <source>
        <dbReference type="Proteomes" id="UP001596066"/>
    </source>
</evidence>
<protein>
    <recommendedName>
        <fullName evidence="2">DUF7210 domain-containing protein</fullName>
    </recommendedName>
</protein>
<dbReference type="Proteomes" id="UP001596066">
    <property type="component" value="Unassembled WGS sequence"/>
</dbReference>
<evidence type="ECO:0000313" key="3">
    <source>
        <dbReference type="EMBL" id="MFC5641351.1"/>
    </source>
</evidence>
<feature type="compositionally biased region" description="Basic and acidic residues" evidence="1">
    <location>
        <begin position="73"/>
        <end position="83"/>
    </location>
</feature>
<gene>
    <name evidence="3" type="ORF">ACFPZF_08245</name>
</gene>
<dbReference type="RefSeq" id="WP_346143402.1">
    <property type="nucleotide sequence ID" value="NZ_BAAAUA010000013.1"/>
</dbReference>
<keyword evidence="4" id="KW-1185">Reference proteome</keyword>
<accession>A0ABW0V9W2</accession>